<organism evidence="3 4">
    <name type="scientific">Oryza meyeriana var. granulata</name>
    <dbReference type="NCBI Taxonomy" id="110450"/>
    <lineage>
        <taxon>Eukaryota</taxon>
        <taxon>Viridiplantae</taxon>
        <taxon>Streptophyta</taxon>
        <taxon>Embryophyta</taxon>
        <taxon>Tracheophyta</taxon>
        <taxon>Spermatophyta</taxon>
        <taxon>Magnoliopsida</taxon>
        <taxon>Liliopsida</taxon>
        <taxon>Poales</taxon>
        <taxon>Poaceae</taxon>
        <taxon>BOP clade</taxon>
        <taxon>Oryzoideae</taxon>
        <taxon>Oryzeae</taxon>
        <taxon>Oryzinae</taxon>
        <taxon>Oryza</taxon>
        <taxon>Oryza meyeriana</taxon>
    </lineage>
</organism>
<dbReference type="EMBL" id="SPHZ02000009">
    <property type="protein sequence ID" value="KAF0899118.1"/>
    <property type="molecule type" value="Genomic_DNA"/>
</dbReference>
<name>A0A6G1CF56_9ORYZ</name>
<evidence type="ECO:0000256" key="2">
    <source>
        <dbReference type="SAM" id="Phobius"/>
    </source>
</evidence>
<comment type="caution">
    <text evidence="3">The sequence shown here is derived from an EMBL/GenBank/DDBJ whole genome shotgun (WGS) entry which is preliminary data.</text>
</comment>
<dbReference type="OrthoDB" id="682496at2759"/>
<keyword evidence="4" id="KW-1185">Reference proteome</keyword>
<feature type="region of interest" description="Disordered" evidence="1">
    <location>
        <begin position="116"/>
        <end position="136"/>
    </location>
</feature>
<evidence type="ECO:0000256" key="1">
    <source>
        <dbReference type="SAM" id="MobiDB-lite"/>
    </source>
</evidence>
<keyword evidence="2" id="KW-0812">Transmembrane</keyword>
<feature type="transmembrane region" description="Helical" evidence="2">
    <location>
        <begin position="279"/>
        <end position="309"/>
    </location>
</feature>
<keyword evidence="2" id="KW-1133">Transmembrane helix</keyword>
<evidence type="ECO:0000313" key="4">
    <source>
        <dbReference type="Proteomes" id="UP000479710"/>
    </source>
</evidence>
<accession>A0A6G1CF56</accession>
<feature type="transmembrane region" description="Helical" evidence="2">
    <location>
        <begin position="251"/>
        <end position="273"/>
    </location>
</feature>
<dbReference type="Proteomes" id="UP000479710">
    <property type="component" value="Unassembled WGS sequence"/>
</dbReference>
<sequence length="319" mass="33701">MAAPPRGRLAVLHAALRVACGVATAVPPQCRLAALYALLGALWVGNARTIARAADRCLGAGSGSRLDDLECRLSLNATVVAAATSLFFLRVIWRREAEAWEDWVAAHDVALPPEVGPALEPRRAPPPPVSESSRQRDFRDELLVATAVVPPRGRAAALCTLWVASALYIANAVARCARLGGSLLDDDRCRISLEYAPAVVLGSLLERSILRRREAEEELGGGDGGGDAALPKRLSSSLELQHPPRDAEAGFLMFFAFVPSLGLTLFGSVLLLAQPPEPVLAALGSIMANVGCLGVSITLCILGIPYAVLRLRKALSVKA</sequence>
<evidence type="ECO:0000313" key="3">
    <source>
        <dbReference type="EMBL" id="KAF0899118.1"/>
    </source>
</evidence>
<dbReference type="AlphaFoldDB" id="A0A6G1CF56"/>
<proteinExistence type="predicted"/>
<protein>
    <submittedName>
        <fullName evidence="3">Uncharacterized protein</fullName>
    </submittedName>
</protein>
<gene>
    <name evidence="3" type="ORF">E2562_013353</name>
</gene>
<keyword evidence="2" id="KW-0472">Membrane</keyword>
<reference evidence="3 4" key="1">
    <citation type="submission" date="2019-11" db="EMBL/GenBank/DDBJ databases">
        <title>Whole genome sequence of Oryza granulata.</title>
        <authorList>
            <person name="Li W."/>
        </authorList>
    </citation>
    <scope>NUCLEOTIDE SEQUENCE [LARGE SCALE GENOMIC DNA]</scope>
    <source>
        <strain evidence="4">cv. Menghai</strain>
        <tissue evidence="3">Leaf</tissue>
    </source>
</reference>